<dbReference type="Proteomes" id="UP000289340">
    <property type="component" value="Chromosome 19"/>
</dbReference>
<sequence length="608" mass="69083">MSFSHSPSSSSQAHSPQSNPLIPANCCLELGKRMQQSTCHNCDQRGHWSYYCPSKSPKTKPFSPGKDSTVPSNKKIQCPCGHGSCVIKSRYGRDYYACPIKRGEKCTKEVVKWCNEAIVERDFQPPPFKYPHCACSAGVCKRVKGTYSKYYFICPIKQGQGSCGYIVSEDDVKLLSRKNTVPVQQSRQRTHDDFWEGCLNDEMGDELGKGDGLHVQIKRMRIADSPASPLPVNLSETLGKKDAGAALNAANSKRDGFPDLVFDDDDDLEFANSVSWETVEAEAFLLLSCLSTPSRICWRQIMFQRRIFSNVSFGSCPMGWLGRLLFFYPTQSLKHPTPLPFYCCVFPSYNPIIVPKKTSIPDCPVECNQLAISRVSQHTQLSTVKTEVSGDVVSPSKSPDGKRKSILSKAQRHREVVLFTQQRLLIDLETLAPHEHESMREAAKNTFELLNVIGVDYKQFSDNVLDYINFVSSIAEIDRSMENSLTMEERIKLFEEEKMRFVQLQDDYVKTKALLEESYRHRQLLCEQVSNLKAMLNEKQKQLKHRELETLKIETHLRDLKRNILETDATLKERAEQTEVARKHSEERQAKQIAAKEALAKAKLELEN</sequence>
<evidence type="ECO:0000313" key="3">
    <source>
        <dbReference type="Proteomes" id="UP000289340"/>
    </source>
</evidence>
<dbReference type="SUPFAM" id="SSF57756">
    <property type="entry name" value="Retrovirus zinc finger-like domains"/>
    <property type="match status" value="1"/>
</dbReference>
<dbReference type="PANTHER" id="PTHR33680">
    <property type="entry name" value="OS07G0190500 PROTEIN"/>
    <property type="match status" value="1"/>
</dbReference>
<dbReference type="Gramene" id="XM_028360555.1">
    <property type="protein sequence ID" value="XP_028216356.1"/>
    <property type="gene ID" value="LOC114398366"/>
</dbReference>
<proteinExistence type="predicted"/>
<accession>A0A445FEP1</accession>
<dbReference type="AlphaFoldDB" id="A0A445FEP1"/>
<dbReference type="PANTHER" id="PTHR33680:SF1">
    <property type="entry name" value="OS05G0489500 PROTEIN"/>
    <property type="match status" value="1"/>
</dbReference>
<evidence type="ECO:0000313" key="2">
    <source>
        <dbReference type="EMBL" id="RZB47319.1"/>
    </source>
</evidence>
<comment type="caution">
    <text evidence="2">The sequence shown here is derived from an EMBL/GenBank/DDBJ whole genome shotgun (WGS) entry which is preliminary data.</text>
</comment>
<dbReference type="GO" id="GO:0008270">
    <property type="term" value="F:zinc ion binding"/>
    <property type="evidence" value="ECO:0007669"/>
    <property type="project" value="InterPro"/>
</dbReference>
<keyword evidence="3" id="KW-1185">Reference proteome</keyword>
<dbReference type="InterPro" id="IPR036875">
    <property type="entry name" value="Znf_CCHC_sf"/>
</dbReference>
<evidence type="ECO:0008006" key="4">
    <source>
        <dbReference type="Google" id="ProtNLM"/>
    </source>
</evidence>
<protein>
    <recommendedName>
        <fullName evidence="4">CCHC-type domain-containing protein</fullName>
    </recommendedName>
</protein>
<gene>
    <name evidence="2" type="ORF">D0Y65_051093</name>
</gene>
<reference evidence="2 3" key="1">
    <citation type="submission" date="2018-09" db="EMBL/GenBank/DDBJ databases">
        <title>A high-quality reference genome of wild soybean provides a powerful tool to mine soybean genomes.</title>
        <authorList>
            <person name="Xie M."/>
            <person name="Chung C.Y.L."/>
            <person name="Li M.-W."/>
            <person name="Wong F.-L."/>
            <person name="Chan T.-F."/>
            <person name="Lam H.-M."/>
        </authorList>
    </citation>
    <scope>NUCLEOTIDE SEQUENCE [LARGE SCALE GENOMIC DNA]</scope>
    <source>
        <strain evidence="3">cv. W05</strain>
        <tissue evidence="2">Hypocotyl of etiolated seedlings</tissue>
    </source>
</reference>
<name>A0A445FEP1_GLYSO</name>
<feature type="coiled-coil region" evidence="1">
    <location>
        <begin position="522"/>
        <end position="549"/>
    </location>
</feature>
<dbReference type="EMBL" id="QZWG01000019">
    <property type="protein sequence ID" value="RZB47319.1"/>
    <property type="molecule type" value="Genomic_DNA"/>
</dbReference>
<evidence type="ECO:0000256" key="1">
    <source>
        <dbReference type="SAM" id="Coils"/>
    </source>
</evidence>
<organism evidence="2 3">
    <name type="scientific">Glycine soja</name>
    <name type="common">Wild soybean</name>
    <dbReference type="NCBI Taxonomy" id="3848"/>
    <lineage>
        <taxon>Eukaryota</taxon>
        <taxon>Viridiplantae</taxon>
        <taxon>Streptophyta</taxon>
        <taxon>Embryophyta</taxon>
        <taxon>Tracheophyta</taxon>
        <taxon>Spermatophyta</taxon>
        <taxon>Magnoliopsida</taxon>
        <taxon>eudicotyledons</taxon>
        <taxon>Gunneridae</taxon>
        <taxon>Pentapetalae</taxon>
        <taxon>rosids</taxon>
        <taxon>fabids</taxon>
        <taxon>Fabales</taxon>
        <taxon>Fabaceae</taxon>
        <taxon>Papilionoideae</taxon>
        <taxon>50 kb inversion clade</taxon>
        <taxon>NPAAA clade</taxon>
        <taxon>indigoferoid/millettioid clade</taxon>
        <taxon>Phaseoleae</taxon>
        <taxon>Glycine</taxon>
        <taxon>Glycine subgen. Soja</taxon>
    </lineage>
</organism>
<keyword evidence="1" id="KW-0175">Coiled coil</keyword>
<dbReference type="GO" id="GO:0003676">
    <property type="term" value="F:nucleic acid binding"/>
    <property type="evidence" value="ECO:0007669"/>
    <property type="project" value="InterPro"/>
</dbReference>